<feature type="signal peptide" evidence="2">
    <location>
        <begin position="1"/>
        <end position="26"/>
    </location>
</feature>
<accession>A0ABS9NRS4</accession>
<evidence type="ECO:0000256" key="2">
    <source>
        <dbReference type="SAM" id="SignalP"/>
    </source>
</evidence>
<sequence>MKNLKQKVAGALVAAPALLATTAANAGPLLEAAKAEMDPVKADLNSGSGMVIGVALIAVGVGLMIRLMRKA</sequence>
<keyword evidence="4" id="KW-1185">Reference proteome</keyword>
<evidence type="ECO:0000256" key="1">
    <source>
        <dbReference type="SAM" id="Phobius"/>
    </source>
</evidence>
<comment type="caution">
    <text evidence="3">The sequence shown here is derived from an EMBL/GenBank/DDBJ whole genome shotgun (WGS) entry which is preliminary data.</text>
</comment>
<feature type="chain" id="PRO_5045404925" evidence="2">
    <location>
        <begin position="27"/>
        <end position="71"/>
    </location>
</feature>
<evidence type="ECO:0000313" key="3">
    <source>
        <dbReference type="EMBL" id="MCG6504993.1"/>
    </source>
</evidence>
<organism evidence="3 4">
    <name type="scientific">Kingella pumchi</name>
    <dbReference type="NCBI Taxonomy" id="2779506"/>
    <lineage>
        <taxon>Bacteria</taxon>
        <taxon>Pseudomonadati</taxon>
        <taxon>Pseudomonadota</taxon>
        <taxon>Betaproteobacteria</taxon>
        <taxon>Neisseriales</taxon>
        <taxon>Neisseriaceae</taxon>
        <taxon>Kingella</taxon>
    </lineage>
</organism>
<evidence type="ECO:0000313" key="4">
    <source>
        <dbReference type="Proteomes" id="UP001298424"/>
    </source>
</evidence>
<name>A0ABS9NRS4_9NEIS</name>
<gene>
    <name evidence="3" type="ORF">MB824_10865</name>
</gene>
<keyword evidence="2" id="KW-0732">Signal</keyword>
<dbReference type="Proteomes" id="UP001298424">
    <property type="component" value="Unassembled WGS sequence"/>
</dbReference>
<keyword evidence="1" id="KW-0472">Membrane</keyword>
<keyword evidence="1" id="KW-1133">Transmembrane helix</keyword>
<keyword evidence="1" id="KW-0812">Transmembrane</keyword>
<dbReference type="RefSeq" id="WP_238748555.1">
    <property type="nucleotide sequence ID" value="NZ_JAKOOW010000070.1"/>
</dbReference>
<protein>
    <submittedName>
        <fullName evidence="3">Uncharacterized protein</fullName>
    </submittedName>
</protein>
<proteinExistence type="predicted"/>
<dbReference type="EMBL" id="JAKOOW010000070">
    <property type="protein sequence ID" value="MCG6504993.1"/>
    <property type="molecule type" value="Genomic_DNA"/>
</dbReference>
<feature type="transmembrane region" description="Helical" evidence="1">
    <location>
        <begin position="50"/>
        <end position="68"/>
    </location>
</feature>
<reference evidence="3 4" key="1">
    <citation type="submission" date="2022-02" db="EMBL/GenBank/DDBJ databases">
        <title>Genome sequence data of Kingella unionensis sp. nov. strain CICC 24913 (CCUG 75125).</title>
        <authorList>
            <person name="Xiao M."/>
        </authorList>
    </citation>
    <scope>NUCLEOTIDE SEQUENCE [LARGE SCALE GENOMIC DNA]</scope>
    <source>
        <strain evidence="3 4">CICC 24913</strain>
    </source>
</reference>